<evidence type="ECO:0000256" key="6">
    <source>
        <dbReference type="ARBA" id="ARBA00022958"/>
    </source>
</evidence>
<dbReference type="InterPro" id="IPR031168">
    <property type="entry name" value="G_TrmE"/>
</dbReference>
<dbReference type="GO" id="GO:0046872">
    <property type="term" value="F:metal ion binding"/>
    <property type="evidence" value="ECO:0007669"/>
    <property type="project" value="UniProtKB-KW"/>
</dbReference>
<dbReference type="EC" id="3.6.-.-" evidence="8"/>
<dbReference type="EMBL" id="RYFI01000021">
    <property type="protein sequence ID" value="RXF69551.1"/>
    <property type="molecule type" value="Genomic_DNA"/>
</dbReference>
<dbReference type="CDD" id="cd04164">
    <property type="entry name" value="trmE"/>
    <property type="match status" value="1"/>
</dbReference>
<sequence>MAVSDTSSDRNVSRARLFQTRDTIAAVSTAPGRAAIAVIRMSGPEAGAALDAIAGPRPEPRRASVRAIRDPRDARLIDRGLALWLPGPGSATGEDMAEIHVHGGRAVVAAALDALFACPGVRAAEPGEFTRRAVLAGRMDIAEAEGLADLLAAETEAQRRQAVLQAEGALSAVVERWRERLVGAMALIEAGIDFSDEDGVPAEARAQARDELEALSADISDALADTRAERLRDGFRVAIVGPPNAGKSSLLNALARRDVAIVTDIPGTTRDVLEVHLDLGGFPVIVADTAGLRETEDAIELEGVRRAAARAETADLALWIEDATRPGGTPPALSAAILWRVANKIDVAAEGAPEADHRVSARTGAGLDALVAALGRAAGEALGAGEDVGVTRARHREAFAAVSASLAEALDGWDDLADELLAELLRRASDDLGRIAGRIGVEDVLERVFSSFCIGK</sequence>
<dbReference type="NCBIfam" id="NF003661">
    <property type="entry name" value="PRK05291.1-3"/>
    <property type="match status" value="1"/>
</dbReference>
<protein>
    <recommendedName>
        <fullName evidence="8">tRNA modification GTPase MnmE</fullName>
        <ecNumber evidence="8">3.6.-.-</ecNumber>
    </recommendedName>
</protein>
<evidence type="ECO:0000256" key="4">
    <source>
        <dbReference type="ARBA" id="ARBA00022801"/>
    </source>
</evidence>
<comment type="function">
    <text evidence="8">Exhibits a very high intrinsic GTPase hydrolysis rate. Involved in the addition of a carboxymethylaminomethyl (cmnm) group at the wobble position (U34) of certain tRNAs, forming tRNA-cmnm(5)s(2)U34.</text>
</comment>
<dbReference type="InterPro" id="IPR027368">
    <property type="entry name" value="MnmE_dom2"/>
</dbReference>
<dbReference type="InterPro" id="IPR006073">
    <property type="entry name" value="GTP-bd"/>
</dbReference>
<organism evidence="10 11">
    <name type="scientific">Hansschlegelia zhihuaiae</name>
    <dbReference type="NCBI Taxonomy" id="405005"/>
    <lineage>
        <taxon>Bacteria</taxon>
        <taxon>Pseudomonadati</taxon>
        <taxon>Pseudomonadota</taxon>
        <taxon>Alphaproteobacteria</taxon>
        <taxon>Hyphomicrobiales</taxon>
        <taxon>Methylopilaceae</taxon>
        <taxon>Hansschlegelia</taxon>
    </lineage>
</organism>
<dbReference type="GO" id="GO:0005737">
    <property type="term" value="C:cytoplasm"/>
    <property type="evidence" value="ECO:0007669"/>
    <property type="project" value="UniProtKB-SubCell"/>
</dbReference>
<keyword evidence="8" id="KW-0479">Metal-binding</keyword>
<dbReference type="Pfam" id="PF12631">
    <property type="entry name" value="MnmE_helical"/>
    <property type="match status" value="1"/>
</dbReference>
<feature type="binding site" evidence="8">
    <location>
        <position position="268"/>
    </location>
    <ligand>
        <name>K(+)</name>
        <dbReference type="ChEBI" id="CHEBI:29103"/>
    </ligand>
</feature>
<keyword evidence="3 8" id="KW-0547">Nucleotide-binding</keyword>
<keyword evidence="8" id="KW-0963">Cytoplasm</keyword>
<dbReference type="PANTHER" id="PTHR42714:SF2">
    <property type="entry name" value="TRNA MODIFICATION GTPASE GTPBP3, MITOCHONDRIAL"/>
    <property type="match status" value="1"/>
</dbReference>
<comment type="caution">
    <text evidence="8">Lacks conserved residue(s) required for the propagation of feature annotation.</text>
</comment>
<evidence type="ECO:0000256" key="8">
    <source>
        <dbReference type="HAMAP-Rule" id="MF_00379"/>
    </source>
</evidence>
<dbReference type="Pfam" id="PF10396">
    <property type="entry name" value="TrmE_N"/>
    <property type="match status" value="1"/>
</dbReference>
<dbReference type="GO" id="GO:0005525">
    <property type="term" value="F:GTP binding"/>
    <property type="evidence" value="ECO:0007669"/>
    <property type="project" value="UniProtKB-UniRule"/>
</dbReference>
<feature type="binding site" evidence="8">
    <location>
        <position position="98"/>
    </location>
    <ligand>
        <name>(6S)-5-formyl-5,6,7,8-tetrahydrofolate</name>
        <dbReference type="ChEBI" id="CHEBI:57457"/>
    </ligand>
</feature>
<evidence type="ECO:0000256" key="3">
    <source>
        <dbReference type="ARBA" id="ARBA00022741"/>
    </source>
</evidence>
<dbReference type="AlphaFoldDB" id="A0A4Q0M8Q2"/>
<comment type="similarity">
    <text evidence="1 8">Belongs to the TRAFAC class TrmE-Era-EngA-EngB-Septin-like GTPase superfamily. TrmE GTPase family.</text>
</comment>
<feature type="binding site" evidence="8">
    <location>
        <position position="248"/>
    </location>
    <ligand>
        <name>Mg(2+)</name>
        <dbReference type="ChEBI" id="CHEBI:18420"/>
    </ligand>
</feature>
<comment type="subunit">
    <text evidence="8">Homodimer. Heterotetramer of two MnmE and two MnmG subunits.</text>
</comment>
<dbReference type="GO" id="GO:0030488">
    <property type="term" value="P:tRNA methylation"/>
    <property type="evidence" value="ECO:0007669"/>
    <property type="project" value="TreeGrafter"/>
</dbReference>
<evidence type="ECO:0000256" key="2">
    <source>
        <dbReference type="ARBA" id="ARBA00022694"/>
    </source>
</evidence>
<dbReference type="FunFam" id="3.30.1360.120:FF:000007">
    <property type="entry name" value="tRNA modification GTPase GTPBP3, mitochondrial"/>
    <property type="match status" value="1"/>
</dbReference>
<evidence type="ECO:0000256" key="1">
    <source>
        <dbReference type="ARBA" id="ARBA00011043"/>
    </source>
</evidence>
<dbReference type="OrthoDB" id="9805918at2"/>
<feature type="binding site" evidence="8">
    <location>
        <position position="40"/>
    </location>
    <ligand>
        <name>(6S)-5-formyl-5,6,7,8-tetrahydrofolate</name>
        <dbReference type="ChEBI" id="CHEBI:57457"/>
    </ligand>
</feature>
<dbReference type="PANTHER" id="PTHR42714">
    <property type="entry name" value="TRNA MODIFICATION GTPASE GTPBP3"/>
    <property type="match status" value="1"/>
</dbReference>
<keyword evidence="7 8" id="KW-0342">GTP-binding</keyword>
<dbReference type="Proteomes" id="UP000289708">
    <property type="component" value="Unassembled WGS sequence"/>
</dbReference>
<dbReference type="RefSeq" id="WP_128778904.1">
    <property type="nucleotide sequence ID" value="NZ_RYFI01000021.1"/>
</dbReference>
<keyword evidence="4 8" id="KW-0378">Hydrolase</keyword>
<accession>A0A4Q0M8Q2</accession>
<feature type="binding site" evidence="8">
    <location>
        <begin position="288"/>
        <end position="291"/>
    </location>
    <ligand>
        <name>GTP</name>
        <dbReference type="ChEBI" id="CHEBI:37565"/>
    </ligand>
</feature>
<keyword evidence="6 8" id="KW-0630">Potassium</keyword>
<dbReference type="GO" id="GO:0003924">
    <property type="term" value="F:GTPase activity"/>
    <property type="evidence" value="ECO:0007669"/>
    <property type="project" value="UniProtKB-UniRule"/>
</dbReference>
<proteinExistence type="inferred from homology"/>
<evidence type="ECO:0000256" key="5">
    <source>
        <dbReference type="ARBA" id="ARBA00022842"/>
    </source>
</evidence>
<dbReference type="NCBIfam" id="TIGR00231">
    <property type="entry name" value="small_GTP"/>
    <property type="match status" value="1"/>
</dbReference>
<feature type="binding site" evidence="8">
    <location>
        <position position="138"/>
    </location>
    <ligand>
        <name>(6S)-5-formyl-5,6,7,8-tetrahydrofolate</name>
        <dbReference type="ChEBI" id="CHEBI:57457"/>
    </ligand>
</feature>
<dbReference type="InterPro" id="IPR027266">
    <property type="entry name" value="TrmE/GcvT-like"/>
</dbReference>
<dbReference type="Gene3D" id="1.20.120.430">
    <property type="entry name" value="tRNA modification GTPase MnmE domain 2"/>
    <property type="match status" value="1"/>
</dbReference>
<comment type="caution">
    <text evidence="10">The sequence shown here is derived from an EMBL/GenBank/DDBJ whole genome shotgun (WGS) entry which is preliminary data.</text>
</comment>
<dbReference type="InterPro" id="IPR025867">
    <property type="entry name" value="MnmE_helical"/>
</dbReference>
<keyword evidence="11" id="KW-1185">Reference proteome</keyword>
<dbReference type="SUPFAM" id="SSF52540">
    <property type="entry name" value="P-loop containing nucleoside triphosphate hydrolases"/>
    <property type="match status" value="1"/>
</dbReference>
<dbReference type="SUPFAM" id="SSF116878">
    <property type="entry name" value="TrmE connector domain"/>
    <property type="match status" value="1"/>
</dbReference>
<feature type="domain" description="TrmE-type G" evidence="9">
    <location>
        <begin position="234"/>
        <end position="379"/>
    </location>
</feature>
<reference evidence="10 11" key="1">
    <citation type="submission" date="2018-12" db="EMBL/GenBank/DDBJ databases">
        <title>bacterium Hansschlegelia zhihuaiae S113.</title>
        <authorList>
            <person name="He J."/>
        </authorList>
    </citation>
    <scope>NUCLEOTIDE SEQUENCE [LARGE SCALE GENOMIC DNA]</scope>
    <source>
        <strain evidence="10 11">S 113</strain>
    </source>
</reference>
<dbReference type="InterPro" id="IPR027417">
    <property type="entry name" value="P-loop_NTPase"/>
</dbReference>
<feature type="binding site" evidence="8">
    <location>
        <position position="269"/>
    </location>
    <ligand>
        <name>Mg(2+)</name>
        <dbReference type="ChEBI" id="CHEBI:18420"/>
    </ligand>
</feature>
<feature type="binding site" evidence="8">
    <location>
        <position position="244"/>
    </location>
    <ligand>
        <name>K(+)</name>
        <dbReference type="ChEBI" id="CHEBI:29103"/>
    </ligand>
</feature>
<dbReference type="InterPro" id="IPR004520">
    <property type="entry name" value="GTPase_MnmE"/>
</dbReference>
<gene>
    <name evidence="8 10" type="primary">mnmE</name>
    <name evidence="8" type="synonym">trmE</name>
    <name evidence="10" type="ORF">EK403_18280</name>
</gene>
<feature type="binding site" evidence="8">
    <location>
        <position position="265"/>
    </location>
    <ligand>
        <name>K(+)</name>
        <dbReference type="ChEBI" id="CHEBI:29103"/>
    </ligand>
</feature>
<evidence type="ECO:0000313" key="11">
    <source>
        <dbReference type="Proteomes" id="UP000289708"/>
    </source>
</evidence>
<evidence type="ECO:0000259" key="9">
    <source>
        <dbReference type="PROSITE" id="PS51709"/>
    </source>
</evidence>
<feature type="binding site" evidence="8">
    <location>
        <begin position="360"/>
        <end position="362"/>
    </location>
    <ligand>
        <name>GTP</name>
        <dbReference type="ChEBI" id="CHEBI:37565"/>
    </ligand>
</feature>
<feature type="binding site" evidence="8">
    <location>
        <position position="456"/>
    </location>
    <ligand>
        <name>(6S)-5-formyl-5,6,7,8-tetrahydrofolate</name>
        <dbReference type="ChEBI" id="CHEBI:57457"/>
    </ligand>
</feature>
<dbReference type="Gene3D" id="3.40.50.300">
    <property type="entry name" value="P-loop containing nucleotide triphosphate hydrolases"/>
    <property type="match status" value="1"/>
</dbReference>
<dbReference type="InterPro" id="IPR018948">
    <property type="entry name" value="GTP-bd_TrmE_N"/>
</dbReference>
<comment type="subcellular location">
    <subcellularLocation>
        <location evidence="8">Cytoplasm</location>
    </subcellularLocation>
</comment>
<feature type="binding site" evidence="8">
    <location>
        <begin position="244"/>
        <end position="249"/>
    </location>
    <ligand>
        <name>GTP</name>
        <dbReference type="ChEBI" id="CHEBI:37565"/>
    </ligand>
</feature>
<evidence type="ECO:0000313" key="10">
    <source>
        <dbReference type="EMBL" id="RXF69551.1"/>
    </source>
</evidence>
<dbReference type="GO" id="GO:0002098">
    <property type="term" value="P:tRNA wobble uridine modification"/>
    <property type="evidence" value="ECO:0007669"/>
    <property type="project" value="TreeGrafter"/>
</dbReference>
<evidence type="ECO:0000256" key="7">
    <source>
        <dbReference type="ARBA" id="ARBA00023134"/>
    </source>
</evidence>
<feature type="binding site" evidence="8">
    <location>
        <begin position="263"/>
        <end position="269"/>
    </location>
    <ligand>
        <name>GTP</name>
        <dbReference type="ChEBI" id="CHEBI:37565"/>
    </ligand>
</feature>
<dbReference type="InterPro" id="IPR005225">
    <property type="entry name" value="Small_GTP-bd"/>
</dbReference>
<dbReference type="Gene3D" id="3.30.1360.120">
    <property type="entry name" value="Probable tRNA modification gtpase trme, domain 1"/>
    <property type="match status" value="1"/>
</dbReference>
<name>A0A4Q0M8Q2_9HYPH</name>
<feature type="binding site" evidence="8">
    <location>
        <position position="263"/>
    </location>
    <ligand>
        <name>K(+)</name>
        <dbReference type="ChEBI" id="CHEBI:29103"/>
    </ligand>
</feature>
<keyword evidence="2 8" id="KW-0819">tRNA processing</keyword>
<dbReference type="CDD" id="cd14858">
    <property type="entry name" value="TrmE_N"/>
    <property type="match status" value="1"/>
</dbReference>
<keyword evidence="5 8" id="KW-0460">Magnesium</keyword>
<dbReference type="Pfam" id="PF01926">
    <property type="entry name" value="MMR_HSR1"/>
    <property type="match status" value="1"/>
</dbReference>
<comment type="cofactor">
    <cofactor evidence="8">
        <name>K(+)</name>
        <dbReference type="ChEBI" id="CHEBI:29103"/>
    </cofactor>
    <text evidence="8">Binds 1 potassium ion per subunit.</text>
</comment>
<dbReference type="HAMAP" id="MF_00379">
    <property type="entry name" value="GTPase_MnmE"/>
    <property type="match status" value="1"/>
</dbReference>
<dbReference type="PROSITE" id="PS51709">
    <property type="entry name" value="G_TRME"/>
    <property type="match status" value="1"/>
</dbReference>